<keyword evidence="1" id="KW-0560">Oxidoreductase</keyword>
<dbReference type="RefSeq" id="WP_117390346.1">
    <property type="nucleotide sequence ID" value="NZ_QWDC01000001.1"/>
</dbReference>
<dbReference type="GO" id="GO:0071949">
    <property type="term" value="F:FAD binding"/>
    <property type="evidence" value="ECO:0007669"/>
    <property type="project" value="TreeGrafter"/>
</dbReference>
<comment type="caution">
    <text evidence="3">The sequence shown here is derived from an EMBL/GenBank/DDBJ whole genome shotgun (WGS) entry which is preliminary data.</text>
</comment>
<proteinExistence type="predicted"/>
<reference evidence="3 4" key="1">
    <citation type="submission" date="2018-08" db="EMBL/GenBank/DDBJ databases">
        <title>Mucilaginibacter sp. MYSH2.</title>
        <authorList>
            <person name="Seo T."/>
        </authorList>
    </citation>
    <scope>NUCLEOTIDE SEQUENCE [LARGE SCALE GENOMIC DNA]</scope>
    <source>
        <strain evidence="3 4">MYSH2</strain>
    </source>
</reference>
<dbReference type="OrthoDB" id="1401444at2"/>
<dbReference type="Pfam" id="PF01619">
    <property type="entry name" value="Pro_dh"/>
    <property type="match status" value="1"/>
</dbReference>
<dbReference type="PANTHER" id="PTHR13914:SF0">
    <property type="entry name" value="PROLINE DEHYDROGENASE 1, MITOCHONDRIAL"/>
    <property type="match status" value="1"/>
</dbReference>
<evidence type="ECO:0000256" key="1">
    <source>
        <dbReference type="ARBA" id="ARBA00023002"/>
    </source>
</evidence>
<dbReference type="PANTHER" id="PTHR13914">
    <property type="entry name" value="PROLINE OXIDASE"/>
    <property type="match status" value="1"/>
</dbReference>
<organism evidence="3 4">
    <name type="scientific">Mucilaginibacter conchicola</name>
    <dbReference type="NCBI Taxonomy" id="2303333"/>
    <lineage>
        <taxon>Bacteria</taxon>
        <taxon>Pseudomonadati</taxon>
        <taxon>Bacteroidota</taxon>
        <taxon>Sphingobacteriia</taxon>
        <taxon>Sphingobacteriales</taxon>
        <taxon>Sphingobacteriaceae</taxon>
        <taxon>Mucilaginibacter</taxon>
    </lineage>
</organism>
<dbReference type="GO" id="GO:0004657">
    <property type="term" value="F:proline dehydrogenase activity"/>
    <property type="evidence" value="ECO:0007669"/>
    <property type="project" value="InterPro"/>
</dbReference>
<dbReference type="Proteomes" id="UP000264217">
    <property type="component" value="Unassembled WGS sequence"/>
</dbReference>
<dbReference type="InterPro" id="IPR015659">
    <property type="entry name" value="Proline_oxidase"/>
</dbReference>
<evidence type="ECO:0000313" key="4">
    <source>
        <dbReference type="Proteomes" id="UP000264217"/>
    </source>
</evidence>
<dbReference type="Gene3D" id="3.20.20.220">
    <property type="match status" value="1"/>
</dbReference>
<protein>
    <submittedName>
        <fullName evidence="3">Proline dehydrogenase</fullName>
    </submittedName>
</protein>
<evidence type="ECO:0000313" key="3">
    <source>
        <dbReference type="EMBL" id="RFZ94788.1"/>
    </source>
</evidence>
<dbReference type="EMBL" id="QWDC01000001">
    <property type="protein sequence ID" value="RFZ94788.1"/>
    <property type="molecule type" value="Genomic_DNA"/>
</dbReference>
<accession>A0A372NXE9</accession>
<evidence type="ECO:0000259" key="2">
    <source>
        <dbReference type="Pfam" id="PF01619"/>
    </source>
</evidence>
<dbReference type="AlphaFoldDB" id="A0A372NXE9"/>
<dbReference type="InterPro" id="IPR002872">
    <property type="entry name" value="Proline_DH_dom"/>
</dbReference>
<dbReference type="InterPro" id="IPR029041">
    <property type="entry name" value="FAD-linked_oxidoreductase-like"/>
</dbReference>
<dbReference type="SUPFAM" id="SSF51730">
    <property type="entry name" value="FAD-linked oxidoreductase"/>
    <property type="match status" value="1"/>
</dbReference>
<name>A0A372NXE9_9SPHI</name>
<sequence>MNEKLSFENTEIAFGHSSNKDLSRAYWLFKVINVNFLVKIGPPMTNFAMKIGLPIKGIIKSTIFKHFCGGETIEECSKTTANLAAGGVGTILDYSVEGEDSEQVFDSTRDEIIRTILTAAKSKNIPLTVFKVTGVARFALLEKLDAGLKLSTEEQIEWQTAQDRVLAICEMAHSEGVPVMIDAEESWIQKTIDHLALNMMRFFNKETNIVYNTYQLYRHDKLASLIADHTVAEQEGFILGAKIVRGAYMEKERKRAEEKGYPSPIQPNKEATDRDYNDAVIYCTDNVDNIAFVAGTHNEDSCRLLADLLNEKKIEHKNPHVYFSQLLGMSDNLSFNLANANYNVAKYVPYGPVKAVLPYLFRRAQENTAIAGQMSRELSLISKERKRRNG</sequence>
<keyword evidence="4" id="KW-1185">Reference proteome</keyword>
<dbReference type="GO" id="GO:0010133">
    <property type="term" value="P:L-proline catabolic process to L-glutamate"/>
    <property type="evidence" value="ECO:0007669"/>
    <property type="project" value="TreeGrafter"/>
</dbReference>
<gene>
    <name evidence="3" type="ORF">D0C36_04430</name>
</gene>
<feature type="domain" description="Proline dehydrogenase" evidence="2">
    <location>
        <begin position="77"/>
        <end position="376"/>
    </location>
</feature>